<dbReference type="GO" id="GO:0016787">
    <property type="term" value="F:hydrolase activity"/>
    <property type="evidence" value="ECO:0007669"/>
    <property type="project" value="UniProtKB-KW"/>
</dbReference>
<name>A0A5N7AZP5_9EURO</name>
<dbReference type="InterPro" id="IPR050789">
    <property type="entry name" value="Diverse_Enzym_Activities"/>
</dbReference>
<proteinExistence type="inferred from homology"/>
<dbReference type="PANTHER" id="PTHR43283">
    <property type="entry name" value="BETA-LACTAMASE-RELATED"/>
    <property type="match status" value="1"/>
</dbReference>
<keyword evidence="2" id="KW-0378">Hydrolase</keyword>
<reference evidence="4 5" key="1">
    <citation type="submission" date="2019-04" db="EMBL/GenBank/DDBJ databases">
        <title>Friends and foes A comparative genomics studyof 23 Aspergillus species from section Flavi.</title>
        <authorList>
            <consortium name="DOE Joint Genome Institute"/>
            <person name="Kjaerbolling I."/>
            <person name="Vesth T."/>
            <person name="Frisvad J.C."/>
            <person name="Nybo J.L."/>
            <person name="Theobald S."/>
            <person name="Kildgaard S."/>
            <person name="Isbrandt T."/>
            <person name="Kuo A."/>
            <person name="Sato A."/>
            <person name="Lyhne E.K."/>
            <person name="Kogle M.E."/>
            <person name="Wiebenga A."/>
            <person name="Kun R.S."/>
            <person name="Lubbers R.J."/>
            <person name="Makela M.R."/>
            <person name="Barry K."/>
            <person name="Chovatia M."/>
            <person name="Clum A."/>
            <person name="Daum C."/>
            <person name="Haridas S."/>
            <person name="He G."/>
            <person name="LaButti K."/>
            <person name="Lipzen A."/>
            <person name="Mondo S."/>
            <person name="Riley R."/>
            <person name="Salamov A."/>
            <person name="Simmons B.A."/>
            <person name="Magnuson J.K."/>
            <person name="Henrissat B."/>
            <person name="Mortensen U.H."/>
            <person name="Larsen T.O."/>
            <person name="Devries R.P."/>
            <person name="Grigoriev I.V."/>
            <person name="Machida M."/>
            <person name="Baker S.E."/>
            <person name="Andersen M.R."/>
        </authorList>
    </citation>
    <scope>NUCLEOTIDE SEQUENCE [LARGE SCALE GENOMIC DNA]</scope>
    <source>
        <strain evidence="4 5">IBT 29228</strain>
    </source>
</reference>
<evidence type="ECO:0000256" key="2">
    <source>
        <dbReference type="ARBA" id="ARBA00022801"/>
    </source>
</evidence>
<organism evidence="4 5">
    <name type="scientific">Aspergillus bertholletiae</name>
    <dbReference type="NCBI Taxonomy" id="1226010"/>
    <lineage>
        <taxon>Eukaryota</taxon>
        <taxon>Fungi</taxon>
        <taxon>Dikarya</taxon>
        <taxon>Ascomycota</taxon>
        <taxon>Pezizomycotina</taxon>
        <taxon>Eurotiomycetes</taxon>
        <taxon>Eurotiomycetidae</taxon>
        <taxon>Eurotiales</taxon>
        <taxon>Aspergillaceae</taxon>
        <taxon>Aspergillus</taxon>
        <taxon>Aspergillus subgen. Circumdati</taxon>
    </lineage>
</organism>
<evidence type="ECO:0000259" key="3">
    <source>
        <dbReference type="Pfam" id="PF00144"/>
    </source>
</evidence>
<dbReference type="InterPro" id="IPR012338">
    <property type="entry name" value="Beta-lactam/transpept-like"/>
</dbReference>
<feature type="domain" description="Beta-lactamase-related" evidence="3">
    <location>
        <begin position="3"/>
        <end position="386"/>
    </location>
</feature>
<keyword evidence="4" id="KW-0012">Acyltransferase</keyword>
<keyword evidence="4" id="KW-0808">Transferase</keyword>
<dbReference type="EMBL" id="ML736287">
    <property type="protein sequence ID" value="KAE8374368.1"/>
    <property type="molecule type" value="Genomic_DNA"/>
</dbReference>
<evidence type="ECO:0000313" key="5">
    <source>
        <dbReference type="Proteomes" id="UP000326198"/>
    </source>
</evidence>
<gene>
    <name evidence="4" type="ORF">BDV26DRAFT_284358</name>
</gene>
<evidence type="ECO:0000313" key="4">
    <source>
        <dbReference type="EMBL" id="KAE8374368.1"/>
    </source>
</evidence>
<dbReference type="Proteomes" id="UP000326198">
    <property type="component" value="Unassembled WGS sequence"/>
</dbReference>
<dbReference type="PANTHER" id="PTHR43283:SF17">
    <property type="entry name" value="(LOVD), PUTATIVE (AFU_ORTHOLOGUE AFUA_5G00920)-RELATED"/>
    <property type="match status" value="1"/>
</dbReference>
<dbReference type="Gene3D" id="3.40.710.10">
    <property type="entry name" value="DD-peptidase/beta-lactamase superfamily"/>
    <property type="match status" value="1"/>
</dbReference>
<evidence type="ECO:0000256" key="1">
    <source>
        <dbReference type="ARBA" id="ARBA00009009"/>
    </source>
</evidence>
<keyword evidence="5" id="KW-1185">Reference proteome</keyword>
<dbReference type="OrthoDB" id="428260at2759"/>
<comment type="similarity">
    <text evidence="1">Belongs to the class-A beta-lactamase family.</text>
</comment>
<dbReference type="AlphaFoldDB" id="A0A5N7AZP5"/>
<dbReference type="InterPro" id="IPR001466">
    <property type="entry name" value="Beta-lactam-related"/>
</dbReference>
<dbReference type="Pfam" id="PF00144">
    <property type="entry name" value="Beta-lactamase"/>
    <property type="match status" value="1"/>
</dbReference>
<sequence length="408" mass="45611">METAFRSAVKTGQIPGAVIMARDRSGQLSYTRCFGARTVVRDEWNRLPPMQVDTPCRLASATKLLTTIMALQCVEQGLVGLDETVDRLLPDLSAMKVLEGFDAAGEPKMRERKGKITLRHLLTHTSGLSYVFLHPLLQEYMAKGHLQTAQKFGIQSRLAPPAVNDPGAEWIYGANLDWAGKLVERVTGLDLEQYLQENICGPLDITDMTFKLQQRPDLLSKRADQTHRNKADGRLRYDDSVYFRSDGDECFGGQGVFSGPESYMKVVHSILQRDGRLLQPETVDLMFQPALDAQMEEQMNQHMDASPHINYGGPMPMVLRRSFGLGGIVALEDLDGEKWRRKGSLTFGGGPNIVWQIDPTVGLCTLVFFQLEPWNDPVCRSLTQKFEQAMYTQIPPGLPPSVNPSNKE</sequence>
<dbReference type="SUPFAM" id="SSF56601">
    <property type="entry name" value="beta-lactamase/transpeptidase-like"/>
    <property type="match status" value="1"/>
</dbReference>
<dbReference type="GO" id="GO:0016746">
    <property type="term" value="F:acyltransferase activity"/>
    <property type="evidence" value="ECO:0007669"/>
    <property type="project" value="UniProtKB-KW"/>
</dbReference>
<protein>
    <submittedName>
        <fullName evidence="4">Acyltransferase LovD</fullName>
    </submittedName>
</protein>
<accession>A0A5N7AZP5</accession>